<dbReference type="AlphaFoldDB" id="A0A9J6F4A5"/>
<dbReference type="Gene3D" id="1.10.560.10">
    <property type="entry name" value="GroEL-like equatorial domain"/>
    <property type="match status" value="2"/>
</dbReference>
<evidence type="ECO:0000256" key="6">
    <source>
        <dbReference type="ARBA" id="ARBA00022840"/>
    </source>
</evidence>
<protein>
    <recommendedName>
        <fullName evidence="3">T-complex protein 1 subunit theta</fullName>
    </recommendedName>
    <alternativeName>
        <fullName evidence="8">CCT-theta</fullName>
    </alternativeName>
</protein>
<dbReference type="InterPro" id="IPR027413">
    <property type="entry name" value="GROEL-like_equatorial_sf"/>
</dbReference>
<comment type="similarity">
    <text evidence="2 9">Belongs to the TCP-1 chaperonin family.</text>
</comment>
<evidence type="ECO:0000256" key="9">
    <source>
        <dbReference type="RuleBase" id="RU004187"/>
    </source>
</evidence>
<evidence type="ECO:0000256" key="8">
    <source>
        <dbReference type="ARBA" id="ARBA00029602"/>
    </source>
</evidence>
<dbReference type="InterPro" id="IPR027409">
    <property type="entry name" value="GroEL-like_apical_dom_sf"/>
</dbReference>
<proteinExistence type="inferred from homology"/>
<comment type="subcellular location">
    <subcellularLocation>
        <location evidence="1">Cytoplasm</location>
    </subcellularLocation>
</comment>
<dbReference type="SUPFAM" id="SSF54849">
    <property type="entry name" value="GroEL-intermediate domain like"/>
    <property type="match status" value="1"/>
</dbReference>
<reference evidence="10" key="1">
    <citation type="journal article" date="2020" name="Cell">
        <title>Large-Scale Comparative Analyses of Tick Genomes Elucidate Their Genetic Diversity and Vector Capacities.</title>
        <authorList>
            <consortium name="Tick Genome and Microbiome Consortium (TIGMIC)"/>
            <person name="Jia N."/>
            <person name="Wang J."/>
            <person name="Shi W."/>
            <person name="Du L."/>
            <person name="Sun Y."/>
            <person name="Zhan W."/>
            <person name="Jiang J.F."/>
            <person name="Wang Q."/>
            <person name="Zhang B."/>
            <person name="Ji P."/>
            <person name="Bell-Sakyi L."/>
            <person name="Cui X.M."/>
            <person name="Yuan T.T."/>
            <person name="Jiang B.G."/>
            <person name="Yang W.F."/>
            <person name="Lam T.T."/>
            <person name="Chang Q.C."/>
            <person name="Ding S.J."/>
            <person name="Wang X.J."/>
            <person name="Zhu J.G."/>
            <person name="Ruan X.D."/>
            <person name="Zhao L."/>
            <person name="Wei J.T."/>
            <person name="Ye R.Z."/>
            <person name="Que T.C."/>
            <person name="Du C.H."/>
            <person name="Zhou Y.H."/>
            <person name="Cheng J.X."/>
            <person name="Dai P.F."/>
            <person name="Guo W.B."/>
            <person name="Han X.H."/>
            <person name="Huang E.J."/>
            <person name="Li L.F."/>
            <person name="Wei W."/>
            <person name="Gao Y.C."/>
            <person name="Liu J.Z."/>
            <person name="Shao H.Z."/>
            <person name="Wang X."/>
            <person name="Wang C.C."/>
            <person name="Yang T.C."/>
            <person name="Huo Q.B."/>
            <person name="Li W."/>
            <person name="Chen H.Y."/>
            <person name="Chen S.E."/>
            <person name="Zhou L.G."/>
            <person name="Ni X.B."/>
            <person name="Tian J.H."/>
            <person name="Sheng Y."/>
            <person name="Liu T."/>
            <person name="Pan Y.S."/>
            <person name="Xia L.Y."/>
            <person name="Li J."/>
            <person name="Zhao F."/>
            <person name="Cao W.C."/>
        </authorList>
    </citation>
    <scope>NUCLEOTIDE SEQUENCE</scope>
    <source>
        <strain evidence="10">Rmic-2018</strain>
    </source>
</reference>
<evidence type="ECO:0000256" key="5">
    <source>
        <dbReference type="ARBA" id="ARBA00022741"/>
    </source>
</evidence>
<gene>
    <name evidence="10" type="ORF">HPB51_013689</name>
</gene>
<dbReference type="PROSITE" id="PS00995">
    <property type="entry name" value="TCP1_3"/>
    <property type="match status" value="1"/>
</dbReference>
<dbReference type="InterPro" id="IPR017998">
    <property type="entry name" value="Chaperone_TCP-1"/>
</dbReference>
<dbReference type="EMBL" id="JABSTU010000001">
    <property type="protein sequence ID" value="KAH8041029.1"/>
    <property type="molecule type" value="Genomic_DNA"/>
</dbReference>
<evidence type="ECO:0000256" key="3">
    <source>
        <dbReference type="ARBA" id="ARBA00016981"/>
    </source>
</evidence>
<dbReference type="Pfam" id="PF00118">
    <property type="entry name" value="Cpn60_TCP1"/>
    <property type="match status" value="2"/>
</dbReference>
<dbReference type="InterPro" id="IPR002423">
    <property type="entry name" value="Cpn60/GroEL/TCP-1"/>
</dbReference>
<reference evidence="10" key="2">
    <citation type="submission" date="2021-09" db="EMBL/GenBank/DDBJ databases">
        <authorList>
            <person name="Jia N."/>
            <person name="Wang J."/>
            <person name="Shi W."/>
            <person name="Du L."/>
            <person name="Sun Y."/>
            <person name="Zhan W."/>
            <person name="Jiang J."/>
            <person name="Wang Q."/>
            <person name="Zhang B."/>
            <person name="Ji P."/>
            <person name="Sakyi L.B."/>
            <person name="Cui X."/>
            <person name="Yuan T."/>
            <person name="Jiang B."/>
            <person name="Yang W."/>
            <person name="Lam T.T.-Y."/>
            <person name="Chang Q."/>
            <person name="Ding S."/>
            <person name="Wang X."/>
            <person name="Zhu J."/>
            <person name="Ruan X."/>
            <person name="Zhao L."/>
            <person name="Wei J."/>
            <person name="Que T."/>
            <person name="Du C."/>
            <person name="Cheng J."/>
            <person name="Dai P."/>
            <person name="Han X."/>
            <person name="Huang E."/>
            <person name="Gao Y."/>
            <person name="Liu J."/>
            <person name="Shao H."/>
            <person name="Ye R."/>
            <person name="Li L."/>
            <person name="Wei W."/>
            <person name="Wang X."/>
            <person name="Wang C."/>
            <person name="Huo Q."/>
            <person name="Li W."/>
            <person name="Guo W."/>
            <person name="Chen H."/>
            <person name="Chen S."/>
            <person name="Zhou L."/>
            <person name="Zhou L."/>
            <person name="Ni X."/>
            <person name="Tian J."/>
            <person name="Zhou Y."/>
            <person name="Sheng Y."/>
            <person name="Liu T."/>
            <person name="Pan Y."/>
            <person name="Xia L."/>
            <person name="Li J."/>
            <person name="Zhao F."/>
            <person name="Cao W."/>
        </authorList>
    </citation>
    <scope>NUCLEOTIDE SEQUENCE</scope>
    <source>
        <strain evidence="10">Rmic-2018</strain>
        <tissue evidence="10">Larvae</tissue>
    </source>
</reference>
<evidence type="ECO:0000313" key="11">
    <source>
        <dbReference type="Proteomes" id="UP000821866"/>
    </source>
</evidence>
<keyword evidence="7 9" id="KW-0143">Chaperone</keyword>
<sequence>MSFRGAGSSALSQMLKEGSRHYQGVDEALFRSIEACVELSRSLASAYGPNGLNKMVINHLEKLSVTSDAATILNQLEVQHPAAKLLVMASQMQEAEVGDGTNAVVLLAGALLENAEELVRSGLTPVQVAEGYQLAMKKALDMLPELKVDEVQDMRKPDQALKAVRTAMSSKPLAGAEFLTKLVAEACQAVLPESGALNVDNVEGDVTKARDAKVAVYTCAVDTLQTETKGTVLIQSAQELKSFSRAEENMLEAQIKAIADAGVKVVSKFDVRRVCRVVGATALPKLAAPRPEDLGLCDSVYLDELGDTPVVVFRQEGHQTRVATVLLRGSTDSLLDDAERAVDDGVNAFKAATKDGRLVPGAGAVEAELARRLATWADTLPGLEQYAAHKFAQALESLIRTLAQNSGASKPEELVAQIQAAHNQGDPNACLKDEGLGDAVKSGLLDLLITKHWSLQYATNAASTVLHVDQIIMAKPAGGPKGKPGGGDFDDDK</sequence>
<evidence type="ECO:0000256" key="7">
    <source>
        <dbReference type="ARBA" id="ARBA00023186"/>
    </source>
</evidence>
<dbReference type="Proteomes" id="UP000821866">
    <property type="component" value="Chromosome 1"/>
</dbReference>
<comment type="caution">
    <text evidence="10">The sequence shown here is derived from an EMBL/GenBank/DDBJ whole genome shotgun (WGS) entry which is preliminary data.</text>
</comment>
<dbReference type="GO" id="GO:0005524">
    <property type="term" value="F:ATP binding"/>
    <property type="evidence" value="ECO:0007669"/>
    <property type="project" value="UniProtKB-KW"/>
</dbReference>
<dbReference type="GO" id="GO:0016887">
    <property type="term" value="F:ATP hydrolysis activity"/>
    <property type="evidence" value="ECO:0007669"/>
    <property type="project" value="InterPro"/>
</dbReference>
<dbReference type="Gene3D" id="3.30.260.10">
    <property type="entry name" value="TCP-1-like chaperonin intermediate domain"/>
    <property type="match status" value="2"/>
</dbReference>
<dbReference type="CDD" id="cd03341">
    <property type="entry name" value="TCP1_theta"/>
    <property type="match status" value="1"/>
</dbReference>
<dbReference type="GO" id="GO:0051082">
    <property type="term" value="F:unfolded protein binding"/>
    <property type="evidence" value="ECO:0007669"/>
    <property type="project" value="InterPro"/>
</dbReference>
<dbReference type="InterPro" id="IPR002194">
    <property type="entry name" value="Chaperonin_TCP-1_CS"/>
</dbReference>
<dbReference type="PANTHER" id="PTHR11353">
    <property type="entry name" value="CHAPERONIN"/>
    <property type="match status" value="1"/>
</dbReference>
<dbReference type="PRINTS" id="PR00304">
    <property type="entry name" value="TCOMPLEXTCP1"/>
</dbReference>
<evidence type="ECO:0000313" key="10">
    <source>
        <dbReference type="EMBL" id="KAH8041029.1"/>
    </source>
</evidence>
<dbReference type="SUPFAM" id="SSF52029">
    <property type="entry name" value="GroEL apical domain-like"/>
    <property type="match status" value="1"/>
</dbReference>
<keyword evidence="5 9" id="KW-0547">Nucleotide-binding</keyword>
<evidence type="ECO:0000256" key="1">
    <source>
        <dbReference type="ARBA" id="ARBA00004496"/>
    </source>
</evidence>
<evidence type="ECO:0000256" key="4">
    <source>
        <dbReference type="ARBA" id="ARBA00022490"/>
    </source>
</evidence>
<evidence type="ECO:0000256" key="2">
    <source>
        <dbReference type="ARBA" id="ARBA00008020"/>
    </source>
</evidence>
<keyword evidence="6 9" id="KW-0067">ATP-binding</keyword>
<dbReference type="GO" id="GO:0005737">
    <property type="term" value="C:cytoplasm"/>
    <property type="evidence" value="ECO:0007669"/>
    <property type="project" value="UniProtKB-SubCell"/>
</dbReference>
<keyword evidence="11" id="KW-1185">Reference proteome</keyword>
<dbReference type="VEuPathDB" id="VectorBase:LOC119159487"/>
<name>A0A9J6F4A5_RHIMP</name>
<dbReference type="GO" id="GO:0140662">
    <property type="term" value="F:ATP-dependent protein folding chaperone"/>
    <property type="evidence" value="ECO:0007669"/>
    <property type="project" value="InterPro"/>
</dbReference>
<dbReference type="InterPro" id="IPR012721">
    <property type="entry name" value="Chap_CCT_theta"/>
</dbReference>
<keyword evidence="4" id="KW-0963">Cytoplasm</keyword>
<dbReference type="InterPro" id="IPR027410">
    <property type="entry name" value="TCP-1-like_intermed_sf"/>
</dbReference>
<dbReference type="SUPFAM" id="SSF48592">
    <property type="entry name" value="GroEL equatorial domain-like"/>
    <property type="match status" value="1"/>
</dbReference>
<organism evidence="10 11">
    <name type="scientific">Rhipicephalus microplus</name>
    <name type="common">Cattle tick</name>
    <name type="synonym">Boophilus microplus</name>
    <dbReference type="NCBI Taxonomy" id="6941"/>
    <lineage>
        <taxon>Eukaryota</taxon>
        <taxon>Metazoa</taxon>
        <taxon>Ecdysozoa</taxon>
        <taxon>Arthropoda</taxon>
        <taxon>Chelicerata</taxon>
        <taxon>Arachnida</taxon>
        <taxon>Acari</taxon>
        <taxon>Parasitiformes</taxon>
        <taxon>Ixodida</taxon>
        <taxon>Ixodoidea</taxon>
        <taxon>Ixodidae</taxon>
        <taxon>Rhipicephalinae</taxon>
        <taxon>Rhipicephalus</taxon>
        <taxon>Boophilus</taxon>
    </lineage>
</organism>
<accession>A0A9J6F4A5</accession>
<dbReference type="Gene3D" id="3.50.7.10">
    <property type="entry name" value="GroEL"/>
    <property type="match status" value="2"/>
</dbReference>